<keyword evidence="5" id="KW-0676">Redox-active center</keyword>
<keyword evidence="2" id="KW-0809">Transit peptide</keyword>
<evidence type="ECO:0000313" key="8">
    <source>
        <dbReference type="EMBL" id="KAB5548027.1"/>
    </source>
</evidence>
<comment type="caution">
    <text evidence="8">The sequence shown here is derived from an EMBL/GenBank/DDBJ whole genome shotgun (WGS) entry which is preliminary data.</text>
</comment>
<dbReference type="Pfam" id="PF00085">
    <property type="entry name" value="Thioredoxin"/>
    <property type="match status" value="1"/>
</dbReference>
<gene>
    <name evidence="8" type="ORF">DKX38_011433</name>
</gene>
<feature type="domain" description="Thioredoxin" evidence="7">
    <location>
        <begin position="52"/>
        <end position="178"/>
    </location>
</feature>
<proteinExistence type="predicted"/>
<dbReference type="PANTHER" id="PTHR45663:SF22">
    <property type="entry name" value="THIOREDOXIN X, CHLOROPLASTIC"/>
    <property type="match status" value="1"/>
</dbReference>
<evidence type="ECO:0000256" key="5">
    <source>
        <dbReference type="ARBA" id="ARBA00023284"/>
    </source>
</evidence>
<keyword evidence="9" id="KW-1185">Reference proteome</keyword>
<name>A0A5N5LZ17_9ROSI</name>
<evidence type="ECO:0000256" key="4">
    <source>
        <dbReference type="ARBA" id="ARBA00023157"/>
    </source>
</evidence>
<dbReference type="SUPFAM" id="SSF52833">
    <property type="entry name" value="Thioredoxin-like"/>
    <property type="match status" value="1"/>
</dbReference>
<evidence type="ECO:0000256" key="6">
    <source>
        <dbReference type="SAM" id="MobiDB-lite"/>
    </source>
</evidence>
<keyword evidence="3" id="KW-0249">Electron transport</keyword>
<reference evidence="9" key="1">
    <citation type="journal article" date="2019" name="Gigascience">
        <title>De novo genome assembly of the endangered Acer yangbiense, a plant species with extremely small populations endemic to Yunnan Province, China.</title>
        <authorList>
            <person name="Yang J."/>
            <person name="Wariss H.M."/>
            <person name="Tao L."/>
            <person name="Zhang R."/>
            <person name="Yun Q."/>
            <person name="Hollingsworth P."/>
            <person name="Dao Z."/>
            <person name="Luo G."/>
            <person name="Guo H."/>
            <person name="Ma Y."/>
            <person name="Sun W."/>
        </authorList>
    </citation>
    <scope>NUCLEOTIDE SEQUENCE [LARGE SCALE GENOMIC DNA]</scope>
    <source>
        <strain evidence="9">cv. br00</strain>
    </source>
</reference>
<dbReference type="Proteomes" id="UP000326939">
    <property type="component" value="Chromosome 7"/>
</dbReference>
<dbReference type="CDD" id="cd02947">
    <property type="entry name" value="TRX_family"/>
    <property type="match status" value="1"/>
</dbReference>
<dbReference type="PANTHER" id="PTHR45663">
    <property type="entry name" value="GEO12009P1"/>
    <property type="match status" value="1"/>
</dbReference>
<protein>
    <recommendedName>
        <fullName evidence="7">Thioredoxin domain-containing protein</fullName>
    </recommendedName>
</protein>
<evidence type="ECO:0000259" key="7">
    <source>
        <dbReference type="PROSITE" id="PS51352"/>
    </source>
</evidence>
<evidence type="ECO:0000313" key="9">
    <source>
        <dbReference type="Proteomes" id="UP000326939"/>
    </source>
</evidence>
<sequence>MDKIILSSTSTPLSTSSLPPLRSAASTASLSSPKKLVLLRSTRIQRKLSSSSRTSTSFCKVHRSTTITCGAITEINESDFQNVVLNSDRPVLVEFVATWCGPCRLISPAMESVAQEYGDRLTVVKIDHDASPKLIEEYKVYGLPALVLFKDGKEVPESRREGAITKAKLKEYVDALLESISVA</sequence>
<dbReference type="GO" id="GO:0005737">
    <property type="term" value="C:cytoplasm"/>
    <property type="evidence" value="ECO:0007669"/>
    <property type="project" value="TreeGrafter"/>
</dbReference>
<dbReference type="PRINTS" id="PR00421">
    <property type="entry name" value="THIOREDOXIN"/>
</dbReference>
<dbReference type="InterPro" id="IPR013766">
    <property type="entry name" value="Thioredoxin_domain"/>
</dbReference>
<accession>A0A5N5LZ17</accession>
<dbReference type="PROSITE" id="PS51352">
    <property type="entry name" value="THIOREDOXIN_2"/>
    <property type="match status" value="1"/>
</dbReference>
<dbReference type="InterPro" id="IPR036249">
    <property type="entry name" value="Thioredoxin-like_sf"/>
</dbReference>
<keyword evidence="1" id="KW-0813">Transport</keyword>
<dbReference type="Gene3D" id="3.40.30.10">
    <property type="entry name" value="Glutaredoxin"/>
    <property type="match status" value="1"/>
</dbReference>
<dbReference type="EMBL" id="VDCV01000007">
    <property type="protein sequence ID" value="KAB5548027.1"/>
    <property type="molecule type" value="Genomic_DNA"/>
</dbReference>
<dbReference type="AlphaFoldDB" id="A0A5N5LZ17"/>
<keyword evidence="4" id="KW-1015">Disulfide bond</keyword>
<evidence type="ECO:0000256" key="1">
    <source>
        <dbReference type="ARBA" id="ARBA00022448"/>
    </source>
</evidence>
<dbReference type="FunFam" id="3.40.30.10:FF:000001">
    <property type="entry name" value="Thioredoxin"/>
    <property type="match status" value="1"/>
</dbReference>
<dbReference type="GO" id="GO:0015035">
    <property type="term" value="F:protein-disulfide reductase activity"/>
    <property type="evidence" value="ECO:0007669"/>
    <property type="project" value="TreeGrafter"/>
</dbReference>
<organism evidence="8 9">
    <name type="scientific">Salix brachista</name>
    <dbReference type="NCBI Taxonomy" id="2182728"/>
    <lineage>
        <taxon>Eukaryota</taxon>
        <taxon>Viridiplantae</taxon>
        <taxon>Streptophyta</taxon>
        <taxon>Embryophyta</taxon>
        <taxon>Tracheophyta</taxon>
        <taxon>Spermatophyta</taxon>
        <taxon>Magnoliopsida</taxon>
        <taxon>eudicotyledons</taxon>
        <taxon>Gunneridae</taxon>
        <taxon>Pentapetalae</taxon>
        <taxon>rosids</taxon>
        <taxon>fabids</taxon>
        <taxon>Malpighiales</taxon>
        <taxon>Salicaceae</taxon>
        <taxon>Saliceae</taxon>
        <taxon>Salix</taxon>
    </lineage>
</organism>
<evidence type="ECO:0000256" key="3">
    <source>
        <dbReference type="ARBA" id="ARBA00022982"/>
    </source>
</evidence>
<feature type="region of interest" description="Disordered" evidence="6">
    <location>
        <begin position="1"/>
        <end position="25"/>
    </location>
</feature>
<evidence type="ECO:0000256" key="2">
    <source>
        <dbReference type="ARBA" id="ARBA00022946"/>
    </source>
</evidence>